<evidence type="ECO:0000313" key="3">
    <source>
        <dbReference type="Proteomes" id="UP000260644"/>
    </source>
</evidence>
<dbReference type="EMBL" id="QPMM01000013">
    <property type="protein sequence ID" value="RFS19527.1"/>
    <property type="molecule type" value="Genomic_DNA"/>
</dbReference>
<accession>A0A3E1Y4Y3</accession>
<dbReference type="PANTHER" id="PTHR12526:SF637">
    <property type="entry name" value="GLYCOSYLTRANSFERASE EPSF-RELATED"/>
    <property type="match status" value="1"/>
</dbReference>
<dbReference type="OrthoDB" id="9811239at2"/>
<gene>
    <name evidence="2" type="ORF">DVR12_23115</name>
</gene>
<dbReference type="SUPFAM" id="SSF53756">
    <property type="entry name" value="UDP-Glycosyltransferase/glycogen phosphorylase"/>
    <property type="match status" value="1"/>
</dbReference>
<dbReference type="CDD" id="cd03801">
    <property type="entry name" value="GT4_PimA-like"/>
    <property type="match status" value="1"/>
</dbReference>
<keyword evidence="2" id="KW-0808">Transferase</keyword>
<dbReference type="Pfam" id="PF13692">
    <property type="entry name" value="Glyco_trans_1_4"/>
    <property type="match status" value="1"/>
</dbReference>
<evidence type="ECO:0000259" key="1">
    <source>
        <dbReference type="Pfam" id="PF13439"/>
    </source>
</evidence>
<proteinExistence type="predicted"/>
<reference evidence="2 3" key="1">
    <citation type="submission" date="2018-07" db="EMBL/GenBank/DDBJ databases">
        <title>Chitinophaga K2CV101002-2 sp. nov., isolated from a monsoon evergreen broad-leaved forest soil.</title>
        <authorList>
            <person name="Lv Y."/>
        </authorList>
    </citation>
    <scope>NUCLEOTIDE SEQUENCE [LARGE SCALE GENOMIC DNA]</scope>
    <source>
        <strain evidence="2 3">GDMCC 1.1288</strain>
    </source>
</reference>
<dbReference type="PANTHER" id="PTHR12526">
    <property type="entry name" value="GLYCOSYLTRANSFERASE"/>
    <property type="match status" value="1"/>
</dbReference>
<dbReference type="Proteomes" id="UP000260644">
    <property type="component" value="Unassembled WGS sequence"/>
</dbReference>
<organism evidence="2 3">
    <name type="scientific">Chitinophaga silvatica</name>
    <dbReference type="NCBI Taxonomy" id="2282649"/>
    <lineage>
        <taxon>Bacteria</taxon>
        <taxon>Pseudomonadati</taxon>
        <taxon>Bacteroidota</taxon>
        <taxon>Chitinophagia</taxon>
        <taxon>Chitinophagales</taxon>
        <taxon>Chitinophagaceae</taxon>
        <taxon>Chitinophaga</taxon>
    </lineage>
</organism>
<keyword evidence="3" id="KW-1185">Reference proteome</keyword>
<dbReference type="Pfam" id="PF13439">
    <property type="entry name" value="Glyco_transf_4"/>
    <property type="match status" value="1"/>
</dbReference>
<feature type="domain" description="Glycosyltransferase subfamily 4-like N-terminal" evidence="1">
    <location>
        <begin position="18"/>
        <end position="175"/>
    </location>
</feature>
<dbReference type="InterPro" id="IPR028098">
    <property type="entry name" value="Glyco_trans_4-like_N"/>
</dbReference>
<name>A0A3E1Y4Y3_9BACT</name>
<dbReference type="RefSeq" id="WP_116978181.1">
    <property type="nucleotide sequence ID" value="NZ_QPMM01000013.1"/>
</dbReference>
<sequence>MRIKKAILVSFNGKSNAGGVERVVYYLDDYFRSRGITTKIITADLLINRTLFGRLLPLLFRHRHFKKREMIYMSRYASAYLWWARRSNQLVITQGESSAYYPVDIMFLHGCNHAMELAQGHKRDTLSRNAKLQQKGCENAKQIISVSRLIKSEIIHWFNTPADKTDVLFNCVDTSIFYPHPRTNTPERTLMFVGRPVPEKGFAILQQIARTMEQHTGWRLLVVTNKPLEVDYFEGCTKVTAISGLTIDNISREAYAKADMLIVPSVYEGFEMVTLEALSSGIPVIGNEVGGVKELTEQNFPAVFRLPQIAADSPALLQYFDSVLEKFQAAMTPQELHELVKERFGVATYFNQLDELLLKKRVDE</sequence>
<comment type="caution">
    <text evidence="2">The sequence shown here is derived from an EMBL/GenBank/DDBJ whole genome shotgun (WGS) entry which is preliminary data.</text>
</comment>
<dbReference type="AlphaFoldDB" id="A0A3E1Y4Y3"/>
<dbReference type="GO" id="GO:0016757">
    <property type="term" value="F:glycosyltransferase activity"/>
    <property type="evidence" value="ECO:0007669"/>
    <property type="project" value="UniProtKB-ARBA"/>
</dbReference>
<evidence type="ECO:0000313" key="2">
    <source>
        <dbReference type="EMBL" id="RFS19527.1"/>
    </source>
</evidence>
<protein>
    <submittedName>
        <fullName evidence="2">Glycosyltransferase</fullName>
    </submittedName>
</protein>
<dbReference type="Gene3D" id="3.40.50.2000">
    <property type="entry name" value="Glycogen Phosphorylase B"/>
    <property type="match status" value="2"/>
</dbReference>